<evidence type="ECO:0000256" key="10">
    <source>
        <dbReference type="RuleBase" id="RU003313"/>
    </source>
</evidence>
<dbReference type="GO" id="GO:0005829">
    <property type="term" value="C:cytosol"/>
    <property type="evidence" value="ECO:0007669"/>
    <property type="project" value="TreeGrafter"/>
</dbReference>
<feature type="binding site" evidence="9">
    <location>
        <begin position="257"/>
        <end position="263"/>
    </location>
    <ligand>
        <name>GTP</name>
        <dbReference type="ChEBI" id="CHEBI:37565"/>
    </ligand>
</feature>
<evidence type="ECO:0000313" key="13">
    <source>
        <dbReference type="Proteomes" id="UP000005496"/>
    </source>
</evidence>
<feature type="binding site" evidence="9">
    <location>
        <position position="263"/>
    </location>
    <ligand>
        <name>Mg(2+)</name>
        <dbReference type="ChEBI" id="CHEBI:18420"/>
    </ligand>
</feature>
<dbReference type="CDD" id="cd14858">
    <property type="entry name" value="TrmE_N"/>
    <property type="match status" value="1"/>
</dbReference>
<dbReference type="AlphaFoldDB" id="D6SNH5"/>
<keyword evidence="2 9" id="KW-0819">tRNA processing</keyword>
<proteinExistence type="inferred from homology"/>
<sequence length="466" mass="51288">MPAQWEAHRTSGSTIAAIATPMGQGGVGIVRLSGPQSLDIAEKLFVPGPRFKGFKAYKLHYGWIKNRNQQILDEVLLAYMPAPYSYTREDVVEINCHGGPAVLEGVLEALYHLGAEPAAPGEFTKRAFLNNRMDLTQAEAALEMINAPTQDGALLARDKLQGHLKERVDSLRDSLEKLKQELCLAVDFPEEDLECLPLADLAQRTNSAVREIDQLLKAFEQNRVFREGALVVLAGRVNAGKSSLMNALLGRERAIVTSIPGTTRDYLEEAINLDGLPVRLVDTAGRRPTRDKIEMMGLETGRQLISRSDLCILVLDAGQEPAPEDLDILEEISPGKLVLAVNKQDLVSGTPGWVQDLKDKGLDLVHTSATLGHGLENLTRAIRSRILGEKRPQATSSLAPNLRQKTALDKARQELLLLADEARQEMPYDVLGVRLDYACTFLDEITGRIVTDDILNSIFENFCIGK</sequence>
<keyword evidence="8 9" id="KW-0342">GTP-binding</keyword>
<dbReference type="SUPFAM" id="SSF103025">
    <property type="entry name" value="Folate-binding domain"/>
    <property type="match status" value="1"/>
</dbReference>
<dbReference type="InterPro" id="IPR005225">
    <property type="entry name" value="Small_GTP-bd"/>
</dbReference>
<dbReference type="EC" id="3.6.-.-" evidence="9"/>
<dbReference type="Pfam" id="PF01926">
    <property type="entry name" value="MMR_HSR1"/>
    <property type="match status" value="1"/>
</dbReference>
<dbReference type="GO" id="GO:0042802">
    <property type="term" value="F:identical protein binding"/>
    <property type="evidence" value="ECO:0007669"/>
    <property type="project" value="UniProtKB-ARBA"/>
</dbReference>
<dbReference type="PROSITE" id="PS51709">
    <property type="entry name" value="G_TRME"/>
    <property type="match status" value="1"/>
</dbReference>
<dbReference type="PANTHER" id="PTHR42714:SF2">
    <property type="entry name" value="TRNA MODIFICATION GTPASE GTPBP3, MITOCHONDRIAL"/>
    <property type="match status" value="1"/>
</dbReference>
<dbReference type="eggNOG" id="COG0486">
    <property type="taxonomic scope" value="Bacteria"/>
</dbReference>
<feature type="binding site" evidence="9">
    <location>
        <position position="93"/>
    </location>
    <ligand>
        <name>(6S)-5-formyl-5,6,7,8-tetrahydrofolate</name>
        <dbReference type="ChEBI" id="CHEBI:57457"/>
    </ligand>
</feature>
<comment type="subunit">
    <text evidence="9">Homodimer. Heterotetramer of two MnmE and two MnmG subunits.</text>
</comment>
<evidence type="ECO:0000259" key="11">
    <source>
        <dbReference type="PROSITE" id="PS51709"/>
    </source>
</evidence>
<dbReference type="InterPro" id="IPR027266">
    <property type="entry name" value="TrmE/GcvT-like"/>
</dbReference>
<comment type="subcellular location">
    <subcellularLocation>
        <location evidence="9">Cytoplasm</location>
    </subcellularLocation>
</comment>
<feature type="binding site" evidence="9">
    <location>
        <position position="257"/>
    </location>
    <ligand>
        <name>K(+)</name>
        <dbReference type="ChEBI" id="CHEBI:29103"/>
    </ligand>
</feature>
<comment type="caution">
    <text evidence="9">Lacks conserved residue(s) required for the propagation of feature annotation.</text>
</comment>
<evidence type="ECO:0000256" key="8">
    <source>
        <dbReference type="ARBA" id="ARBA00023134"/>
    </source>
</evidence>
<feature type="binding site" evidence="9">
    <location>
        <position position="242"/>
    </location>
    <ligand>
        <name>Mg(2+)</name>
        <dbReference type="ChEBI" id="CHEBI:18420"/>
    </ligand>
</feature>
<dbReference type="Gene3D" id="3.30.1360.120">
    <property type="entry name" value="Probable tRNA modification gtpase trme, domain 1"/>
    <property type="match status" value="1"/>
</dbReference>
<dbReference type="Gene3D" id="3.40.50.300">
    <property type="entry name" value="P-loop containing nucleotide triphosphate hydrolases"/>
    <property type="match status" value="1"/>
</dbReference>
<keyword evidence="5 9" id="KW-0378">Hydrolase</keyword>
<dbReference type="FunFam" id="3.30.1360.120:FF:000003">
    <property type="entry name" value="tRNA modification GTPase MnmE"/>
    <property type="match status" value="1"/>
</dbReference>
<dbReference type="GO" id="GO:0030488">
    <property type="term" value="P:tRNA methylation"/>
    <property type="evidence" value="ECO:0007669"/>
    <property type="project" value="TreeGrafter"/>
</dbReference>
<dbReference type="InterPro" id="IPR027417">
    <property type="entry name" value="P-loop_NTPase"/>
</dbReference>
<evidence type="ECO:0000256" key="3">
    <source>
        <dbReference type="ARBA" id="ARBA00022723"/>
    </source>
</evidence>
<evidence type="ECO:0000256" key="2">
    <source>
        <dbReference type="ARBA" id="ARBA00022694"/>
    </source>
</evidence>
<dbReference type="HAMAP" id="MF_00379">
    <property type="entry name" value="GTPase_MnmE"/>
    <property type="match status" value="1"/>
</dbReference>
<feature type="binding site" evidence="9">
    <location>
        <position position="466"/>
    </location>
    <ligand>
        <name>(6S)-5-formyl-5,6,7,8-tetrahydrofolate</name>
        <dbReference type="ChEBI" id="CHEBI:57457"/>
    </ligand>
</feature>
<dbReference type="InterPro" id="IPR018948">
    <property type="entry name" value="GTP-bd_TrmE_N"/>
</dbReference>
<accession>D6SNH5</accession>
<dbReference type="Pfam" id="PF10396">
    <property type="entry name" value="TrmE_N"/>
    <property type="match status" value="1"/>
</dbReference>
<comment type="similarity">
    <text evidence="1 9 10">Belongs to the TRAFAC class TrmE-Era-EngA-EngB-Septin-like GTPase superfamily. TrmE GTPase family.</text>
</comment>
<comment type="caution">
    <text evidence="12">The sequence shown here is derived from an EMBL/GenBank/DDBJ whole genome shotgun (WGS) entry which is preliminary data.</text>
</comment>
<evidence type="ECO:0000313" key="12">
    <source>
        <dbReference type="EMBL" id="EFI34301.1"/>
    </source>
</evidence>
<evidence type="ECO:0000256" key="4">
    <source>
        <dbReference type="ARBA" id="ARBA00022741"/>
    </source>
</evidence>
<evidence type="ECO:0000256" key="9">
    <source>
        <dbReference type="HAMAP-Rule" id="MF_00379"/>
    </source>
</evidence>
<reference evidence="12" key="1">
    <citation type="submission" date="2010-05" db="EMBL/GenBank/DDBJ databases">
        <title>The draft genome of Desulfonatronospira thiodismutans ASO3-1.</title>
        <authorList>
            <consortium name="US DOE Joint Genome Institute (JGI-PGF)"/>
            <person name="Lucas S."/>
            <person name="Copeland A."/>
            <person name="Lapidus A."/>
            <person name="Cheng J.-F."/>
            <person name="Bruce D."/>
            <person name="Goodwin L."/>
            <person name="Pitluck S."/>
            <person name="Chertkov O."/>
            <person name="Brettin T."/>
            <person name="Detter J.C."/>
            <person name="Han C."/>
            <person name="Land M.L."/>
            <person name="Hauser L."/>
            <person name="Kyrpides N."/>
            <person name="Mikhailova N."/>
            <person name="Muyzer G."/>
            <person name="Woyke T."/>
        </authorList>
    </citation>
    <scope>NUCLEOTIDE SEQUENCE [LARGE SCALE GENOMIC DNA]</scope>
    <source>
        <strain evidence="12">ASO3-1</strain>
    </source>
</reference>
<keyword evidence="3 9" id="KW-0479">Metal-binding</keyword>
<dbReference type="InterPro" id="IPR025867">
    <property type="entry name" value="MnmE_helical"/>
</dbReference>
<feature type="binding site" evidence="9">
    <location>
        <position position="132"/>
    </location>
    <ligand>
        <name>(6S)-5-formyl-5,6,7,8-tetrahydrofolate</name>
        <dbReference type="ChEBI" id="CHEBI:57457"/>
    </ligand>
</feature>
<feature type="binding site" evidence="9">
    <location>
        <begin position="282"/>
        <end position="285"/>
    </location>
    <ligand>
        <name>GTP</name>
        <dbReference type="ChEBI" id="CHEBI:37565"/>
    </ligand>
</feature>
<comment type="function">
    <text evidence="9">Exhibits a very high intrinsic GTPase hydrolysis rate. Involved in the addition of a carboxymethylaminomethyl (cmnm) group at the wobble position (U34) of certain tRNAs, forming tRNA-cmnm(5)s(2)U34.</text>
</comment>
<feature type="binding site" evidence="9">
    <location>
        <position position="31"/>
    </location>
    <ligand>
        <name>(6S)-5-formyl-5,6,7,8-tetrahydrofolate</name>
        <dbReference type="ChEBI" id="CHEBI:57457"/>
    </ligand>
</feature>
<dbReference type="InterPro" id="IPR006073">
    <property type="entry name" value="GTP-bd"/>
</dbReference>
<dbReference type="OrthoDB" id="9805918at2"/>
<feature type="domain" description="TrmE-type G" evidence="11">
    <location>
        <begin position="228"/>
        <end position="387"/>
    </location>
</feature>
<dbReference type="GO" id="GO:0003924">
    <property type="term" value="F:GTPase activity"/>
    <property type="evidence" value="ECO:0007669"/>
    <property type="project" value="UniProtKB-UniRule"/>
</dbReference>
<dbReference type="InterPro" id="IPR027368">
    <property type="entry name" value="MnmE_dom2"/>
</dbReference>
<comment type="cofactor">
    <cofactor evidence="9">
        <name>K(+)</name>
        <dbReference type="ChEBI" id="CHEBI:29103"/>
    </cofactor>
    <text evidence="9">Binds 1 potassium ion per subunit.</text>
</comment>
<dbReference type="SUPFAM" id="SSF52540">
    <property type="entry name" value="P-loop containing nucleoside triphosphate hydrolases"/>
    <property type="match status" value="1"/>
</dbReference>
<dbReference type="CDD" id="cd04164">
    <property type="entry name" value="trmE"/>
    <property type="match status" value="1"/>
</dbReference>
<evidence type="ECO:0000256" key="6">
    <source>
        <dbReference type="ARBA" id="ARBA00022842"/>
    </source>
</evidence>
<dbReference type="GO" id="GO:0005525">
    <property type="term" value="F:GTP binding"/>
    <property type="evidence" value="ECO:0007669"/>
    <property type="project" value="UniProtKB-UniRule"/>
</dbReference>
<dbReference type="Gene3D" id="1.20.120.430">
    <property type="entry name" value="tRNA modification GTPase MnmE domain 2"/>
    <property type="match status" value="1"/>
</dbReference>
<dbReference type="EMBL" id="ACJN02000002">
    <property type="protein sequence ID" value="EFI34301.1"/>
    <property type="molecule type" value="Genomic_DNA"/>
</dbReference>
<keyword evidence="6 9" id="KW-0460">Magnesium</keyword>
<dbReference type="NCBIfam" id="TIGR00231">
    <property type="entry name" value="small_GTP"/>
    <property type="match status" value="1"/>
</dbReference>
<evidence type="ECO:0000256" key="5">
    <source>
        <dbReference type="ARBA" id="ARBA00022801"/>
    </source>
</evidence>
<protein>
    <recommendedName>
        <fullName evidence="9">tRNA modification GTPase MnmE</fullName>
        <ecNumber evidence="9">3.6.-.-</ecNumber>
    </recommendedName>
</protein>
<dbReference type="RefSeq" id="WP_008869629.1">
    <property type="nucleotide sequence ID" value="NZ_ACJN02000002.1"/>
</dbReference>
<dbReference type="Proteomes" id="UP000005496">
    <property type="component" value="Unassembled WGS sequence"/>
</dbReference>
<feature type="binding site" evidence="9">
    <location>
        <position position="238"/>
    </location>
    <ligand>
        <name>K(+)</name>
        <dbReference type="ChEBI" id="CHEBI:29103"/>
    </ligand>
</feature>
<dbReference type="NCBIfam" id="TIGR00450">
    <property type="entry name" value="mnmE_trmE_thdF"/>
    <property type="match status" value="1"/>
</dbReference>
<organism evidence="12 13">
    <name type="scientific">Desulfonatronospira thiodismutans ASO3-1</name>
    <dbReference type="NCBI Taxonomy" id="555779"/>
    <lineage>
        <taxon>Bacteria</taxon>
        <taxon>Pseudomonadati</taxon>
        <taxon>Thermodesulfobacteriota</taxon>
        <taxon>Desulfovibrionia</taxon>
        <taxon>Desulfovibrionales</taxon>
        <taxon>Desulfonatronovibrionaceae</taxon>
        <taxon>Desulfonatronospira</taxon>
    </lineage>
</organism>
<dbReference type="InterPro" id="IPR004520">
    <property type="entry name" value="GTPase_MnmE"/>
</dbReference>
<dbReference type="GO" id="GO:0046872">
    <property type="term" value="F:metal ion binding"/>
    <property type="evidence" value="ECO:0007669"/>
    <property type="project" value="UniProtKB-KW"/>
</dbReference>
<evidence type="ECO:0000256" key="1">
    <source>
        <dbReference type="ARBA" id="ARBA00011043"/>
    </source>
</evidence>
<dbReference type="Pfam" id="PF12631">
    <property type="entry name" value="MnmE_helical"/>
    <property type="match status" value="1"/>
</dbReference>
<evidence type="ECO:0000256" key="7">
    <source>
        <dbReference type="ARBA" id="ARBA00022958"/>
    </source>
</evidence>
<feature type="binding site" evidence="9">
    <location>
        <begin position="238"/>
        <end position="243"/>
    </location>
    <ligand>
        <name>GTP</name>
        <dbReference type="ChEBI" id="CHEBI:37565"/>
    </ligand>
</feature>
<dbReference type="GO" id="GO:0002098">
    <property type="term" value="P:tRNA wobble uridine modification"/>
    <property type="evidence" value="ECO:0007669"/>
    <property type="project" value="TreeGrafter"/>
</dbReference>
<dbReference type="InterPro" id="IPR031168">
    <property type="entry name" value="G_TrmE"/>
</dbReference>
<dbReference type="PANTHER" id="PTHR42714">
    <property type="entry name" value="TRNA MODIFICATION GTPASE GTPBP3"/>
    <property type="match status" value="1"/>
</dbReference>
<feature type="binding site" evidence="9">
    <location>
        <position position="259"/>
    </location>
    <ligand>
        <name>K(+)</name>
        <dbReference type="ChEBI" id="CHEBI:29103"/>
    </ligand>
</feature>
<keyword evidence="4 9" id="KW-0547">Nucleotide-binding</keyword>
<feature type="binding site" evidence="9">
    <location>
        <position position="262"/>
    </location>
    <ligand>
        <name>K(+)</name>
        <dbReference type="ChEBI" id="CHEBI:29103"/>
    </ligand>
</feature>
<gene>
    <name evidence="9" type="primary">mnmE</name>
    <name evidence="9" type="synonym">trmE</name>
    <name evidence="12" type="ORF">Dthio_PD1652</name>
</gene>
<keyword evidence="7 9" id="KW-0630">Potassium</keyword>
<name>D6SNH5_9BACT</name>
<keyword evidence="13" id="KW-1185">Reference proteome</keyword>
<keyword evidence="9" id="KW-0963">Cytoplasm</keyword>